<organism evidence="1">
    <name type="scientific">virus sp. ctxAI8</name>
    <dbReference type="NCBI Taxonomy" id="2825829"/>
    <lineage>
        <taxon>Viruses</taxon>
    </lineage>
</organism>
<name>A0A8S5RM10_9VIRU</name>
<protein>
    <submittedName>
        <fullName evidence="1">Uncharacterized protein</fullName>
    </submittedName>
</protein>
<dbReference type="EMBL" id="BK059117">
    <property type="protein sequence ID" value="DAE32145.1"/>
    <property type="molecule type" value="Genomic_DNA"/>
</dbReference>
<evidence type="ECO:0000313" key="1">
    <source>
        <dbReference type="EMBL" id="DAE32145.1"/>
    </source>
</evidence>
<reference evidence="1" key="1">
    <citation type="journal article" date="2021" name="Proc. Natl. Acad. Sci. U.S.A.">
        <title>A Catalog of Tens of Thousands of Viruses from Human Metagenomes Reveals Hidden Associations with Chronic Diseases.</title>
        <authorList>
            <person name="Tisza M.J."/>
            <person name="Buck C.B."/>
        </authorList>
    </citation>
    <scope>NUCLEOTIDE SEQUENCE</scope>
    <source>
        <strain evidence="1">CtxAI8</strain>
    </source>
</reference>
<sequence>MGCYIIFAQSITNTRAFLLNDLCARLGVAYYSDWANADHTRQCCAVGPVTKGDKDLVVKCLGHDTYVVMEATKVENQ</sequence>
<accession>A0A8S5RM10</accession>
<proteinExistence type="predicted"/>